<protein>
    <submittedName>
        <fullName evidence="2">GM06171p</fullName>
    </submittedName>
</protein>
<dbReference type="IntAct" id="Q5BHZ4">
    <property type="interactions" value="1"/>
</dbReference>
<feature type="compositionally biased region" description="Basic and acidic residues" evidence="1">
    <location>
        <begin position="98"/>
        <end position="109"/>
    </location>
</feature>
<feature type="compositionally biased region" description="Polar residues" evidence="1">
    <location>
        <begin position="1"/>
        <end position="13"/>
    </location>
</feature>
<feature type="compositionally biased region" description="Basic and acidic residues" evidence="1">
    <location>
        <begin position="123"/>
        <end position="134"/>
    </location>
</feature>
<dbReference type="GO" id="GO:0002181">
    <property type="term" value="P:cytoplasmic translation"/>
    <property type="evidence" value="ECO:0000304"/>
    <property type="project" value="FlyBase"/>
</dbReference>
<dbReference type="GO" id="GO:0003735">
    <property type="term" value="F:structural constituent of ribosome"/>
    <property type="evidence" value="ECO:0007005"/>
    <property type="project" value="FlyBase"/>
</dbReference>
<dbReference type="OrthoDB" id="1267328at2759"/>
<reference evidence="2" key="1">
    <citation type="submission" date="2005-03" db="EMBL/GenBank/DDBJ databases">
        <authorList>
            <person name="Stapleton M."/>
            <person name="Carlson J."/>
            <person name="Chavez C."/>
            <person name="Frise E."/>
            <person name="George R."/>
            <person name="Pacleb J."/>
            <person name="Park S."/>
            <person name="Wan K."/>
            <person name="Yu C."/>
            <person name="Rubin G.M."/>
            <person name="Celniker S."/>
        </authorList>
    </citation>
    <scope>NUCLEOTIDE SEQUENCE</scope>
</reference>
<feature type="compositionally biased region" description="Basic and acidic residues" evidence="1">
    <location>
        <begin position="45"/>
        <end position="66"/>
    </location>
</feature>
<evidence type="ECO:0000313" key="2">
    <source>
        <dbReference type="EMBL" id="AAX33578.1"/>
    </source>
</evidence>
<gene>
    <name evidence="3" type="primary">RpL23A</name>
    <name evidence="3" type="ORF">CG7977</name>
</gene>
<feature type="compositionally biased region" description="Basic and acidic residues" evidence="1">
    <location>
        <begin position="228"/>
        <end position="237"/>
    </location>
</feature>
<feature type="compositionally biased region" description="Basic and acidic residues" evidence="1">
    <location>
        <begin position="182"/>
        <end position="196"/>
    </location>
</feature>
<dbReference type="AGR" id="FB:FBgn0026372"/>
<sequence length="290" mass="32661">PKSQPRNPPSLATRSQSRRRLLRLPLPARRRLLPRLPSQLPLRQEASDRRCCCQEARGRKDDRGRQGQEQGCQEEGPRRQEAPVRAGQALCQGSRGRQGQEGREARDQARQGNRQGQGCGSAERQEGPEEDHQGRLRHPCPQDPHQRALPSANHPEAAQESQVPQEIGAHQEPHGRVQHHQVPTDHRGGHEEDRGQQHPGLPHTPARQQEPRACRSAQALRHQGGQGERAHPARWPEEGLCAPGARLRRPGHCQQDRHHISAAICGNVWNGHRVLHFICRFFSINKVMLS</sequence>
<accession>Q5BHZ4</accession>
<evidence type="ECO:0000256" key="1">
    <source>
        <dbReference type="SAM" id="MobiDB-lite"/>
    </source>
</evidence>
<dbReference type="GO" id="GO:0022626">
    <property type="term" value="C:cytosolic ribosome"/>
    <property type="evidence" value="ECO:0007005"/>
    <property type="project" value="FlyBase"/>
</dbReference>
<feature type="non-terminal residue" evidence="2">
    <location>
        <position position="1"/>
    </location>
</feature>
<dbReference type="AlphaFoldDB" id="Q5BHZ4"/>
<feature type="compositionally biased region" description="Low complexity" evidence="1">
    <location>
        <begin position="34"/>
        <end position="44"/>
    </location>
</feature>
<feature type="compositionally biased region" description="Basic residues" evidence="1">
    <location>
        <begin position="16"/>
        <end position="33"/>
    </location>
</feature>
<dbReference type="EMBL" id="BT021430">
    <property type="protein sequence ID" value="AAX33578.1"/>
    <property type="molecule type" value="mRNA"/>
</dbReference>
<dbReference type="FlyBase" id="FBgn0026372">
    <property type="gene designation" value="RpL23A"/>
</dbReference>
<dbReference type="GO" id="GO:0022625">
    <property type="term" value="C:cytosolic large ribosomal subunit"/>
    <property type="evidence" value="ECO:0000304"/>
    <property type="project" value="FlyBase"/>
</dbReference>
<proteinExistence type="evidence at transcript level"/>
<evidence type="ECO:0000313" key="3">
    <source>
        <dbReference type="FlyBase" id="FBgn0026372"/>
    </source>
</evidence>
<organism evidence="2">
    <name type="scientific">Drosophila melanogaster</name>
    <name type="common">Fruit fly</name>
    <dbReference type="NCBI Taxonomy" id="7227"/>
    <lineage>
        <taxon>Eukaryota</taxon>
        <taxon>Metazoa</taxon>
        <taxon>Ecdysozoa</taxon>
        <taxon>Arthropoda</taxon>
        <taxon>Hexapoda</taxon>
        <taxon>Insecta</taxon>
        <taxon>Pterygota</taxon>
        <taxon>Neoptera</taxon>
        <taxon>Endopterygota</taxon>
        <taxon>Diptera</taxon>
        <taxon>Brachycera</taxon>
        <taxon>Muscomorpha</taxon>
        <taxon>Ephydroidea</taxon>
        <taxon>Drosophilidae</taxon>
        <taxon>Drosophila</taxon>
        <taxon>Sophophora</taxon>
    </lineage>
</organism>
<dbReference type="MINT" id="Q5BHZ4"/>
<name>Q5BHZ4_DROME</name>
<feature type="region of interest" description="Disordered" evidence="1">
    <location>
        <begin position="1"/>
        <end position="237"/>
    </location>
</feature>